<evidence type="ECO:0000313" key="2">
    <source>
        <dbReference type="EMBL" id="SCX31669.1"/>
    </source>
</evidence>
<dbReference type="Proteomes" id="UP000187891">
    <property type="component" value="Unassembled WGS sequence"/>
</dbReference>
<dbReference type="Pfam" id="PF04471">
    <property type="entry name" value="Mrr_cat"/>
    <property type="match status" value="1"/>
</dbReference>
<dbReference type="EMBL" id="FMUE01000010">
    <property type="protein sequence ID" value="SCX31669.1"/>
    <property type="molecule type" value="Genomic_DNA"/>
</dbReference>
<name>A0A1R3TXR9_9HYPH</name>
<proteinExistence type="predicted"/>
<dbReference type="GO" id="GO:0004519">
    <property type="term" value="F:endonuclease activity"/>
    <property type="evidence" value="ECO:0007669"/>
    <property type="project" value="InterPro"/>
</dbReference>
<evidence type="ECO:0000313" key="3">
    <source>
        <dbReference type="Proteomes" id="UP000187891"/>
    </source>
</evidence>
<reference evidence="3" key="1">
    <citation type="submission" date="2016-10" db="EMBL/GenBank/DDBJ databases">
        <authorList>
            <person name="Wibberg D."/>
        </authorList>
    </citation>
    <scope>NUCLEOTIDE SEQUENCE [LARGE SCALE GENOMIC DNA]</scope>
</reference>
<sequence>MAKIETCFVAAPLGAKTEVIRDVLHRHDIRIVSYGDLLPGLQVRQNVVDLIQKADLFVAVIHTPSVSSETGRDNVLFELGIAMGAGKRVLIFAPPSGDFLPSGLNSLLTVRASLQNRDAIDFAVSQVLAAPPLSPDRNQQNTQSSDERGIGDAADQLWADYLEVRDRRDGYGFERLVSRAIRASGIDVISETKSPDNGVDLAVWSDSFHTTVGNPFLIQLKLTLHNRTNYKRITDQLAVAARSTSSPWSLLIYGEGPSAASRWSTNPTVLVISIRDLLEEMRGRPFTDVVRRLRDRRAHGLV</sequence>
<evidence type="ECO:0000259" key="1">
    <source>
        <dbReference type="Pfam" id="PF04471"/>
    </source>
</evidence>
<gene>
    <name evidence="2" type="ORF">DSM25559_3779</name>
</gene>
<dbReference type="InterPro" id="IPR007560">
    <property type="entry name" value="Restrct_endonuc_IV_Mrr"/>
</dbReference>
<protein>
    <recommendedName>
        <fullName evidence="1">Restriction endonuclease type IV Mrr domain-containing protein</fullName>
    </recommendedName>
</protein>
<dbReference type="GO" id="GO:0003677">
    <property type="term" value="F:DNA binding"/>
    <property type="evidence" value="ECO:0007669"/>
    <property type="project" value="InterPro"/>
</dbReference>
<dbReference type="STRING" id="1907666.DSM25559_3779"/>
<dbReference type="Gene3D" id="3.40.50.450">
    <property type="match status" value="1"/>
</dbReference>
<feature type="domain" description="Restriction endonuclease type IV Mrr" evidence="1">
    <location>
        <begin position="168"/>
        <end position="235"/>
    </location>
</feature>
<organism evidence="2 3">
    <name type="scientific">Agrobacterium rosae</name>
    <dbReference type="NCBI Taxonomy" id="1972867"/>
    <lineage>
        <taxon>Bacteria</taxon>
        <taxon>Pseudomonadati</taxon>
        <taxon>Pseudomonadota</taxon>
        <taxon>Alphaproteobacteria</taxon>
        <taxon>Hyphomicrobiales</taxon>
        <taxon>Rhizobiaceae</taxon>
        <taxon>Rhizobium/Agrobacterium group</taxon>
        <taxon>Agrobacterium</taxon>
    </lineage>
</organism>
<dbReference type="GO" id="GO:0009307">
    <property type="term" value="P:DNA restriction-modification system"/>
    <property type="evidence" value="ECO:0007669"/>
    <property type="project" value="InterPro"/>
</dbReference>
<dbReference type="AlphaFoldDB" id="A0A1R3TXR9"/>
<dbReference type="RefSeq" id="WP_077121912.1">
    <property type="nucleotide sequence ID" value="NZ_FMUE01000010.1"/>
</dbReference>
<accession>A0A1R3TXR9</accession>